<keyword evidence="2" id="KW-1185">Reference proteome</keyword>
<comment type="caution">
    <text evidence="1">The sequence shown here is derived from an EMBL/GenBank/DDBJ whole genome shotgun (WGS) entry which is preliminary data.</text>
</comment>
<reference evidence="1" key="1">
    <citation type="submission" date="2021-10" db="EMBL/GenBank/DDBJ databases">
        <title>Tropical sea cucumber genome reveals ecological adaptation and Cuvierian tubules defense mechanism.</title>
        <authorList>
            <person name="Chen T."/>
        </authorList>
    </citation>
    <scope>NUCLEOTIDE SEQUENCE</scope>
    <source>
        <strain evidence="1">Nanhai2018</strain>
        <tissue evidence="1">Muscle</tissue>
    </source>
</reference>
<proteinExistence type="predicted"/>
<protein>
    <submittedName>
        <fullName evidence="1">Uncharacterized protein</fullName>
    </submittedName>
</protein>
<dbReference type="Proteomes" id="UP001152320">
    <property type="component" value="Chromosome 1"/>
</dbReference>
<sequence>MKPGIHLGSRCHLKALPNSKNRRVKTPMIIRDVRHPMKRYRHRQDQLFILSTLHHISVMYDFVSKRTKQEVLFVVAAIHSKEFYNWISSHP</sequence>
<dbReference type="EMBL" id="JAIZAY010000001">
    <property type="protein sequence ID" value="KAJ8050693.1"/>
    <property type="molecule type" value="Genomic_DNA"/>
</dbReference>
<name>A0A9Q1CTJ0_HOLLE</name>
<accession>A0A9Q1CTJ0</accession>
<dbReference type="AlphaFoldDB" id="A0A9Q1CTJ0"/>
<evidence type="ECO:0000313" key="1">
    <source>
        <dbReference type="EMBL" id="KAJ8050693.1"/>
    </source>
</evidence>
<gene>
    <name evidence="1" type="ORF">HOLleu_03994</name>
</gene>
<evidence type="ECO:0000313" key="2">
    <source>
        <dbReference type="Proteomes" id="UP001152320"/>
    </source>
</evidence>
<organism evidence="1 2">
    <name type="scientific">Holothuria leucospilota</name>
    <name type="common">Black long sea cucumber</name>
    <name type="synonym">Mertensiothuria leucospilota</name>
    <dbReference type="NCBI Taxonomy" id="206669"/>
    <lineage>
        <taxon>Eukaryota</taxon>
        <taxon>Metazoa</taxon>
        <taxon>Echinodermata</taxon>
        <taxon>Eleutherozoa</taxon>
        <taxon>Echinozoa</taxon>
        <taxon>Holothuroidea</taxon>
        <taxon>Aspidochirotacea</taxon>
        <taxon>Aspidochirotida</taxon>
        <taxon>Holothuriidae</taxon>
        <taxon>Holothuria</taxon>
    </lineage>
</organism>